<reference evidence="2" key="1">
    <citation type="submission" date="2014-11" db="EMBL/GenBank/DDBJ databases">
        <authorList>
            <person name="Otto D Thomas"/>
            <person name="Naeem Raeece"/>
        </authorList>
    </citation>
    <scope>NUCLEOTIDE SEQUENCE</scope>
</reference>
<dbReference type="InterPro" id="IPR011047">
    <property type="entry name" value="Quinoprotein_ADH-like_sf"/>
</dbReference>
<proteinExistence type="predicted"/>
<dbReference type="AlphaFoldDB" id="A0A0G4I7R1"/>
<gene>
    <name evidence="2" type="ORF">Cvel_11757</name>
</gene>
<name>A0A0G4I7R1_9ALVE</name>
<sequence length="284" mass="31732">MHVQLVFALCAGLALPQAAATHLRSAASLLQSETKRWHSDFSDRRLEKLPAKCEEMWDFPYGSVARWINNGKILFLGGRKGKLVAFVGSPADCSRTDLVGTVEGGPEEADEVRSVYLTYGRQDRLYVVQNNSQYITVIDLAKKTSEVLLVGGMMPQWQPFYVGGLLFHLNKNFLAAWDLRDPETYPSSWSFWGDSPSISSSDYSNFGLAYSKNVDSLFYVDDDGAVRGMQRLVGGGDWYSSKRTYLPGYSPSVDFNDDTDTLLLCKRNKDHASCATMTIKNETK</sequence>
<dbReference type="VEuPathDB" id="CryptoDB:Cvel_11757"/>
<organism evidence="2">
    <name type="scientific">Chromera velia CCMP2878</name>
    <dbReference type="NCBI Taxonomy" id="1169474"/>
    <lineage>
        <taxon>Eukaryota</taxon>
        <taxon>Sar</taxon>
        <taxon>Alveolata</taxon>
        <taxon>Colpodellida</taxon>
        <taxon>Chromeraceae</taxon>
        <taxon>Chromera</taxon>
    </lineage>
</organism>
<evidence type="ECO:0000256" key="1">
    <source>
        <dbReference type="SAM" id="SignalP"/>
    </source>
</evidence>
<accession>A0A0G4I7R1</accession>
<feature type="chain" id="PRO_5005192305" evidence="1">
    <location>
        <begin position="21"/>
        <end position="284"/>
    </location>
</feature>
<feature type="signal peptide" evidence="1">
    <location>
        <begin position="1"/>
        <end position="20"/>
    </location>
</feature>
<dbReference type="SUPFAM" id="SSF50998">
    <property type="entry name" value="Quinoprotein alcohol dehydrogenase-like"/>
    <property type="match status" value="1"/>
</dbReference>
<evidence type="ECO:0000313" key="2">
    <source>
        <dbReference type="EMBL" id="CEM53148.1"/>
    </source>
</evidence>
<dbReference type="EMBL" id="CDMZ01005533">
    <property type="protein sequence ID" value="CEM53148.1"/>
    <property type="molecule type" value="Genomic_DNA"/>
</dbReference>
<protein>
    <submittedName>
        <fullName evidence="2">Uncharacterized protein</fullName>
    </submittedName>
</protein>
<keyword evidence="1" id="KW-0732">Signal</keyword>